<dbReference type="Proteomes" id="UP000245469">
    <property type="component" value="Unassembled WGS sequence"/>
</dbReference>
<gene>
    <name evidence="2" type="ORF">BXY45_105107</name>
</gene>
<sequence>MSVPPDEPARLEREISLHQQHLAATVDELAARVAPKALAQQGVESAKGKAKELVLDEDGALRVERIAAVGGAVVAAVGLLAGLAVKRRG</sequence>
<reference evidence="2 3" key="1">
    <citation type="submission" date="2018-03" db="EMBL/GenBank/DDBJ databases">
        <title>Genomic Encyclopedia of Archaeal and Bacterial Type Strains, Phase II (KMG-II): from individual species to whole genera.</title>
        <authorList>
            <person name="Goeker M."/>
        </authorList>
    </citation>
    <scope>NUCLEOTIDE SEQUENCE [LARGE SCALE GENOMIC DNA]</scope>
    <source>
        <strain evidence="2 3">DSM 44889</strain>
    </source>
</reference>
<dbReference type="RefSeq" id="WP_109773408.1">
    <property type="nucleotide sequence ID" value="NZ_QGDQ01000005.1"/>
</dbReference>
<evidence type="ECO:0000313" key="2">
    <source>
        <dbReference type="EMBL" id="PWJ54899.1"/>
    </source>
</evidence>
<dbReference type="InterPro" id="IPR022062">
    <property type="entry name" value="DUF3618"/>
</dbReference>
<feature type="transmembrane region" description="Helical" evidence="1">
    <location>
        <begin position="66"/>
        <end position="85"/>
    </location>
</feature>
<keyword evidence="1" id="KW-1133">Transmembrane helix</keyword>
<keyword evidence="1" id="KW-0812">Transmembrane</keyword>
<dbReference type="AlphaFoldDB" id="A0A316ABW1"/>
<organism evidence="2 3">
    <name type="scientific">Quadrisphaera granulorum</name>
    <dbReference type="NCBI Taxonomy" id="317664"/>
    <lineage>
        <taxon>Bacteria</taxon>
        <taxon>Bacillati</taxon>
        <taxon>Actinomycetota</taxon>
        <taxon>Actinomycetes</taxon>
        <taxon>Kineosporiales</taxon>
        <taxon>Kineosporiaceae</taxon>
        <taxon>Quadrisphaera</taxon>
    </lineage>
</organism>
<evidence type="ECO:0000256" key="1">
    <source>
        <dbReference type="SAM" id="Phobius"/>
    </source>
</evidence>
<proteinExistence type="predicted"/>
<protein>
    <submittedName>
        <fullName evidence="2">Uncharacterized protein DUF3618</fullName>
    </submittedName>
</protein>
<keyword evidence="1" id="KW-0472">Membrane</keyword>
<comment type="caution">
    <text evidence="2">The sequence shown here is derived from an EMBL/GenBank/DDBJ whole genome shotgun (WGS) entry which is preliminary data.</text>
</comment>
<dbReference type="Pfam" id="PF12277">
    <property type="entry name" value="DUF3618"/>
    <property type="match status" value="1"/>
</dbReference>
<dbReference type="EMBL" id="QGDQ01000005">
    <property type="protein sequence ID" value="PWJ54899.1"/>
    <property type="molecule type" value="Genomic_DNA"/>
</dbReference>
<keyword evidence="3" id="KW-1185">Reference proteome</keyword>
<accession>A0A316ABW1</accession>
<evidence type="ECO:0000313" key="3">
    <source>
        <dbReference type="Proteomes" id="UP000245469"/>
    </source>
</evidence>
<dbReference type="OrthoDB" id="4350901at2"/>
<name>A0A316ABW1_9ACTN</name>